<evidence type="ECO:0000256" key="1">
    <source>
        <dbReference type="ARBA" id="ARBA00004123"/>
    </source>
</evidence>
<keyword evidence="8" id="KW-1185">Reference proteome</keyword>
<dbReference type="EMBL" id="BGPR01006212">
    <property type="protein sequence ID" value="GBN17012.1"/>
    <property type="molecule type" value="Genomic_DNA"/>
</dbReference>
<dbReference type="SUPFAM" id="SSF53098">
    <property type="entry name" value="Ribonuclease H-like"/>
    <property type="match status" value="1"/>
</dbReference>
<keyword evidence="5" id="KW-0539">Nucleus</keyword>
<reference evidence="7 8" key="1">
    <citation type="journal article" date="2019" name="Sci. Rep.">
        <title>Orb-weaving spider Araneus ventricosus genome elucidates the spidroin gene catalogue.</title>
        <authorList>
            <person name="Kono N."/>
            <person name="Nakamura H."/>
            <person name="Ohtoshi R."/>
            <person name="Moran D.A.P."/>
            <person name="Shinohara A."/>
            <person name="Yoshida Y."/>
            <person name="Fujiwara M."/>
            <person name="Mori M."/>
            <person name="Tomita M."/>
            <person name="Arakawa K."/>
        </authorList>
    </citation>
    <scope>NUCLEOTIDE SEQUENCE [LARGE SCALE GENOMIC DNA]</scope>
</reference>
<organism evidence="7 8">
    <name type="scientific">Araneus ventricosus</name>
    <name type="common">Orbweaver spider</name>
    <name type="synonym">Epeira ventricosa</name>
    <dbReference type="NCBI Taxonomy" id="182803"/>
    <lineage>
        <taxon>Eukaryota</taxon>
        <taxon>Metazoa</taxon>
        <taxon>Ecdysozoa</taxon>
        <taxon>Arthropoda</taxon>
        <taxon>Chelicerata</taxon>
        <taxon>Arachnida</taxon>
        <taxon>Araneae</taxon>
        <taxon>Araneomorphae</taxon>
        <taxon>Entelegynae</taxon>
        <taxon>Araneoidea</taxon>
        <taxon>Araneidae</taxon>
        <taxon>Araneus</taxon>
    </lineage>
</organism>
<dbReference type="InterPro" id="IPR012337">
    <property type="entry name" value="RNaseH-like_sf"/>
</dbReference>
<evidence type="ECO:0000256" key="2">
    <source>
        <dbReference type="ARBA" id="ARBA00022723"/>
    </source>
</evidence>
<evidence type="ECO:0000256" key="5">
    <source>
        <dbReference type="ARBA" id="ARBA00023242"/>
    </source>
</evidence>
<evidence type="ECO:0000313" key="7">
    <source>
        <dbReference type="EMBL" id="GBN17012.1"/>
    </source>
</evidence>
<gene>
    <name evidence="7" type="ORF">AVEN_74390_2</name>
</gene>
<accession>A0A4Y2LQX8</accession>
<evidence type="ECO:0000256" key="4">
    <source>
        <dbReference type="ARBA" id="ARBA00022833"/>
    </source>
</evidence>
<dbReference type="OrthoDB" id="8124016at2759"/>
<comment type="caution">
    <text evidence="7">The sequence shown here is derived from an EMBL/GenBank/DDBJ whole genome shotgun (WGS) entry which is preliminary data.</text>
</comment>
<dbReference type="PANTHER" id="PTHR46481:SF10">
    <property type="entry name" value="ZINC FINGER BED DOMAIN-CONTAINING PROTEIN 39"/>
    <property type="match status" value="1"/>
</dbReference>
<name>A0A4Y2LQX8_ARAVE</name>
<evidence type="ECO:0000256" key="6">
    <source>
        <dbReference type="SAM" id="MobiDB-lite"/>
    </source>
</evidence>
<keyword evidence="2" id="KW-0479">Metal-binding</keyword>
<dbReference type="GO" id="GO:0008270">
    <property type="term" value="F:zinc ion binding"/>
    <property type="evidence" value="ECO:0007669"/>
    <property type="project" value="UniProtKB-KW"/>
</dbReference>
<dbReference type="AlphaFoldDB" id="A0A4Y2LQX8"/>
<keyword evidence="4" id="KW-0862">Zinc</keyword>
<evidence type="ECO:0000313" key="8">
    <source>
        <dbReference type="Proteomes" id="UP000499080"/>
    </source>
</evidence>
<evidence type="ECO:0008006" key="9">
    <source>
        <dbReference type="Google" id="ProtNLM"/>
    </source>
</evidence>
<dbReference type="Proteomes" id="UP000499080">
    <property type="component" value="Unassembled WGS sequence"/>
</dbReference>
<evidence type="ECO:0000256" key="3">
    <source>
        <dbReference type="ARBA" id="ARBA00022771"/>
    </source>
</evidence>
<feature type="region of interest" description="Disordered" evidence="6">
    <location>
        <begin position="38"/>
        <end position="67"/>
    </location>
</feature>
<dbReference type="GO" id="GO:0005634">
    <property type="term" value="C:nucleus"/>
    <property type="evidence" value="ECO:0007669"/>
    <property type="project" value="UniProtKB-SubCell"/>
</dbReference>
<dbReference type="InterPro" id="IPR052035">
    <property type="entry name" value="ZnF_BED_domain_contain"/>
</dbReference>
<proteinExistence type="predicted"/>
<dbReference type="PANTHER" id="PTHR46481">
    <property type="entry name" value="ZINC FINGER BED DOMAIN-CONTAINING PROTEIN 4"/>
    <property type="match status" value="1"/>
</dbReference>
<sequence length="433" mass="49796">MVKVGKLMSCYQQLCFAHGLQLAEVDILYKKNIEREEEHQEITYNESDTDDEDTNDTHEEQGVTITTTTDPRNLQLSRVEVIPRYNDLQKVRKVVKLLKRSPAKYDMYLQKYVKEDTGKELSLILDCRTRWNSILAMIERFHKMKVCIDKALIYIGSDTTFSCLEWSKIKDLIESLQPFKLAVEALCRRDSTLLTAETTLKFILEKLVTQDTMLSAELSEAPRVRIKERRTVVTGILIYLQNPKNMMMIQDELMIHLLCRKKIYMTGSEKYLLRKRVIQDDGFNENTDNIVENNLDSSSLKNDLTLQKELQMQIQQDMKTYSISTKKEKDFEKILEKEMTAYESEGFRGKYLSSIHEYLLIIKPSVEAEMAFSAAEGAVAVPSWATRRGLEDRESGHGGDRCIGCIAATLQDIYKISDVDEMGHKSSIASNSG</sequence>
<keyword evidence="3" id="KW-0863">Zinc-finger</keyword>
<comment type="subcellular location">
    <subcellularLocation>
        <location evidence="1">Nucleus</location>
    </subcellularLocation>
</comment>
<protein>
    <recommendedName>
        <fullName evidence="9">HAT C-terminal dimerisation domain-containing protein</fullName>
    </recommendedName>
</protein>